<dbReference type="PANTHER" id="PTHR10502">
    <property type="entry name" value="ANNEXIN"/>
    <property type="match status" value="1"/>
</dbReference>
<dbReference type="PROSITE" id="PS51897">
    <property type="entry name" value="ANNEXIN_2"/>
    <property type="match status" value="1"/>
</dbReference>
<evidence type="ECO:0000256" key="3">
    <source>
        <dbReference type="ARBA" id="ARBA00023216"/>
    </source>
</evidence>
<dbReference type="GO" id="GO:0001786">
    <property type="term" value="F:phosphatidylserine binding"/>
    <property type="evidence" value="ECO:0007669"/>
    <property type="project" value="TreeGrafter"/>
</dbReference>
<feature type="compositionally biased region" description="Polar residues" evidence="4">
    <location>
        <begin position="129"/>
        <end position="138"/>
    </location>
</feature>
<accession>X6NN80</accession>
<protein>
    <submittedName>
        <fullName evidence="5">Uncharacterized protein</fullName>
    </submittedName>
</protein>
<feature type="compositionally biased region" description="Acidic residues" evidence="4">
    <location>
        <begin position="110"/>
        <end position="119"/>
    </location>
</feature>
<name>X6NN80_RETFI</name>
<dbReference type="GO" id="GO:0005544">
    <property type="term" value="F:calcium-dependent phospholipid binding"/>
    <property type="evidence" value="ECO:0007669"/>
    <property type="project" value="InterPro"/>
</dbReference>
<dbReference type="GO" id="GO:0005634">
    <property type="term" value="C:nucleus"/>
    <property type="evidence" value="ECO:0007669"/>
    <property type="project" value="TreeGrafter"/>
</dbReference>
<dbReference type="GO" id="GO:0005737">
    <property type="term" value="C:cytoplasm"/>
    <property type="evidence" value="ECO:0007669"/>
    <property type="project" value="TreeGrafter"/>
</dbReference>
<keyword evidence="2" id="KW-0677">Repeat</keyword>
<gene>
    <name evidence="5" type="ORF">RFI_09764</name>
</gene>
<dbReference type="Gene3D" id="1.10.220.10">
    <property type="entry name" value="Annexin"/>
    <property type="match status" value="1"/>
</dbReference>
<evidence type="ECO:0000313" key="6">
    <source>
        <dbReference type="Proteomes" id="UP000023152"/>
    </source>
</evidence>
<dbReference type="InterPro" id="IPR001464">
    <property type="entry name" value="Annexin"/>
</dbReference>
<comment type="similarity">
    <text evidence="1">Belongs to the annexin family.</text>
</comment>
<dbReference type="Proteomes" id="UP000023152">
    <property type="component" value="Unassembled WGS sequence"/>
</dbReference>
<dbReference type="AlphaFoldDB" id="X6NN80"/>
<keyword evidence="3" id="KW-0041">Annexin</keyword>
<dbReference type="GO" id="GO:0005886">
    <property type="term" value="C:plasma membrane"/>
    <property type="evidence" value="ECO:0007669"/>
    <property type="project" value="TreeGrafter"/>
</dbReference>
<comment type="caution">
    <text evidence="5">The sequence shown here is derived from an EMBL/GenBank/DDBJ whole genome shotgun (WGS) entry which is preliminary data.</text>
</comment>
<feature type="non-terminal residue" evidence="5">
    <location>
        <position position="138"/>
    </location>
</feature>
<evidence type="ECO:0000256" key="4">
    <source>
        <dbReference type="SAM" id="MobiDB-lite"/>
    </source>
</evidence>
<organism evidence="5 6">
    <name type="scientific">Reticulomyxa filosa</name>
    <dbReference type="NCBI Taxonomy" id="46433"/>
    <lineage>
        <taxon>Eukaryota</taxon>
        <taxon>Sar</taxon>
        <taxon>Rhizaria</taxon>
        <taxon>Retaria</taxon>
        <taxon>Foraminifera</taxon>
        <taxon>Monothalamids</taxon>
        <taxon>Reticulomyxidae</taxon>
        <taxon>Reticulomyxa</taxon>
    </lineage>
</organism>
<dbReference type="EMBL" id="ASPP01007311">
    <property type="protein sequence ID" value="ETO27368.1"/>
    <property type="molecule type" value="Genomic_DNA"/>
</dbReference>
<dbReference type="PRINTS" id="PR00196">
    <property type="entry name" value="ANNEXIN"/>
</dbReference>
<proteinExistence type="inferred from homology"/>
<dbReference type="InterPro" id="IPR018502">
    <property type="entry name" value="Annexin_repeat"/>
</dbReference>
<feature type="region of interest" description="Disordered" evidence="4">
    <location>
        <begin position="99"/>
        <end position="138"/>
    </location>
</feature>
<dbReference type="OrthoDB" id="37886at2759"/>
<evidence type="ECO:0000313" key="5">
    <source>
        <dbReference type="EMBL" id="ETO27368.1"/>
    </source>
</evidence>
<reference evidence="5 6" key="1">
    <citation type="journal article" date="2013" name="Curr. Biol.">
        <title>The Genome of the Foraminiferan Reticulomyxa filosa.</title>
        <authorList>
            <person name="Glockner G."/>
            <person name="Hulsmann N."/>
            <person name="Schleicher M."/>
            <person name="Noegel A.A."/>
            <person name="Eichinger L."/>
            <person name="Gallinger C."/>
            <person name="Pawlowski J."/>
            <person name="Sierra R."/>
            <person name="Euteneuer U."/>
            <person name="Pillet L."/>
            <person name="Moustafa A."/>
            <person name="Platzer M."/>
            <person name="Groth M."/>
            <person name="Szafranski K."/>
            <person name="Schliwa M."/>
        </authorList>
    </citation>
    <scope>NUCLEOTIDE SEQUENCE [LARGE SCALE GENOMIC DNA]</scope>
</reference>
<evidence type="ECO:0000256" key="1">
    <source>
        <dbReference type="ARBA" id="ARBA00007831"/>
    </source>
</evidence>
<evidence type="ECO:0000256" key="2">
    <source>
        <dbReference type="ARBA" id="ARBA00022737"/>
    </source>
</evidence>
<dbReference type="FunFam" id="1.10.220.10:FF:000001">
    <property type="entry name" value="Annexin"/>
    <property type="match status" value="1"/>
</dbReference>
<dbReference type="SUPFAM" id="SSF47874">
    <property type="entry name" value="Annexin"/>
    <property type="match status" value="1"/>
</dbReference>
<sequence length="138" mass="15797">MKKKQLKKSMKGLGTRDDLLVRCVVGRSEIDLRDIITTLNAKFGDGKTLVQWLRDDTSGAYRKMLLTLCGFDPSMSTSRMSLLNQQILLPSSSLSPLAAEEAKKLKEEKEHEEEEEEEEKINKHKQTWDEQWTTSPTV</sequence>
<dbReference type="PANTHER" id="PTHR10502:SF102">
    <property type="entry name" value="ANNEXIN B11"/>
    <property type="match status" value="1"/>
</dbReference>
<dbReference type="GO" id="GO:0005509">
    <property type="term" value="F:calcium ion binding"/>
    <property type="evidence" value="ECO:0007669"/>
    <property type="project" value="InterPro"/>
</dbReference>
<keyword evidence="6" id="KW-1185">Reference proteome</keyword>
<dbReference type="SMART" id="SM00335">
    <property type="entry name" value="ANX"/>
    <property type="match status" value="1"/>
</dbReference>
<dbReference type="Pfam" id="PF00191">
    <property type="entry name" value="Annexin"/>
    <property type="match status" value="1"/>
</dbReference>
<dbReference type="GO" id="GO:0012506">
    <property type="term" value="C:vesicle membrane"/>
    <property type="evidence" value="ECO:0007669"/>
    <property type="project" value="TreeGrafter"/>
</dbReference>
<feature type="compositionally biased region" description="Basic and acidic residues" evidence="4">
    <location>
        <begin position="100"/>
        <end position="109"/>
    </location>
</feature>
<dbReference type="InterPro" id="IPR037104">
    <property type="entry name" value="Annexin_sf"/>
</dbReference>